<reference evidence="1" key="2">
    <citation type="submission" date="2018-08" db="UniProtKB">
        <authorList>
            <consortium name="EnsemblPlants"/>
        </authorList>
    </citation>
    <scope>IDENTIFICATION</scope>
    <source>
        <strain evidence="1">Yugu1</strain>
    </source>
</reference>
<dbReference type="InParanoid" id="K3ZGD4"/>
<organism evidence="1 2">
    <name type="scientific">Setaria italica</name>
    <name type="common">Foxtail millet</name>
    <name type="synonym">Panicum italicum</name>
    <dbReference type="NCBI Taxonomy" id="4555"/>
    <lineage>
        <taxon>Eukaryota</taxon>
        <taxon>Viridiplantae</taxon>
        <taxon>Streptophyta</taxon>
        <taxon>Embryophyta</taxon>
        <taxon>Tracheophyta</taxon>
        <taxon>Spermatophyta</taxon>
        <taxon>Magnoliopsida</taxon>
        <taxon>Liliopsida</taxon>
        <taxon>Poales</taxon>
        <taxon>Poaceae</taxon>
        <taxon>PACMAD clade</taxon>
        <taxon>Panicoideae</taxon>
        <taxon>Panicodae</taxon>
        <taxon>Paniceae</taxon>
        <taxon>Cenchrinae</taxon>
        <taxon>Setaria</taxon>
    </lineage>
</organism>
<sequence length="34" mass="3522">MPGGESHAGQKIFLDGGFVSASVKTSNLMGDLRN</sequence>
<proteinExistence type="predicted"/>
<keyword evidence="2" id="KW-1185">Reference proteome</keyword>
<dbReference type="Gramene" id="KQL14458">
    <property type="protein sequence ID" value="KQL14458"/>
    <property type="gene ID" value="SETIT_025636mg"/>
</dbReference>
<dbReference type="EMBL" id="AGNK02001570">
    <property type="status" value="NOT_ANNOTATED_CDS"/>
    <property type="molecule type" value="Genomic_DNA"/>
</dbReference>
<evidence type="ECO:0000313" key="2">
    <source>
        <dbReference type="Proteomes" id="UP000004995"/>
    </source>
</evidence>
<accession>K3ZGD4</accession>
<dbReference type="HOGENOM" id="CLU_3377923_0_0_1"/>
<dbReference type="Proteomes" id="UP000004995">
    <property type="component" value="Unassembled WGS sequence"/>
</dbReference>
<reference evidence="2" key="1">
    <citation type="journal article" date="2012" name="Nat. Biotechnol.">
        <title>Reference genome sequence of the model plant Setaria.</title>
        <authorList>
            <person name="Bennetzen J.L."/>
            <person name="Schmutz J."/>
            <person name="Wang H."/>
            <person name="Percifield R."/>
            <person name="Hawkins J."/>
            <person name="Pontaroli A.C."/>
            <person name="Estep M."/>
            <person name="Feng L."/>
            <person name="Vaughn J.N."/>
            <person name="Grimwood J."/>
            <person name="Jenkins J."/>
            <person name="Barry K."/>
            <person name="Lindquist E."/>
            <person name="Hellsten U."/>
            <person name="Deshpande S."/>
            <person name="Wang X."/>
            <person name="Wu X."/>
            <person name="Mitros T."/>
            <person name="Triplett J."/>
            <person name="Yang X."/>
            <person name="Ye C.Y."/>
            <person name="Mauro-Herrera M."/>
            <person name="Wang L."/>
            <person name="Li P."/>
            <person name="Sharma M."/>
            <person name="Sharma R."/>
            <person name="Ronald P.C."/>
            <person name="Panaud O."/>
            <person name="Kellogg E.A."/>
            <person name="Brutnell T.P."/>
            <person name="Doust A.N."/>
            <person name="Tuskan G.A."/>
            <person name="Rokhsar D."/>
            <person name="Devos K.M."/>
        </authorList>
    </citation>
    <scope>NUCLEOTIDE SEQUENCE [LARGE SCALE GENOMIC DNA]</scope>
    <source>
        <strain evidence="2">cv. Yugu1</strain>
    </source>
</reference>
<protein>
    <submittedName>
        <fullName evidence="1">Uncharacterized protein</fullName>
    </submittedName>
</protein>
<name>K3ZGD4_SETIT</name>
<evidence type="ECO:0000313" key="1">
    <source>
        <dbReference type="EnsemblPlants" id="KQL14458"/>
    </source>
</evidence>
<dbReference type="EnsemblPlants" id="KQL14458">
    <property type="protein sequence ID" value="KQL14458"/>
    <property type="gene ID" value="SETIT_025636mg"/>
</dbReference>
<dbReference type="AlphaFoldDB" id="K3ZGD4"/>